<protein>
    <submittedName>
        <fullName evidence="2">Putative transcriptional regulator YdeE</fullName>
    </submittedName>
</protein>
<dbReference type="InterPro" id="IPR029441">
    <property type="entry name" value="Cass2"/>
</dbReference>
<dbReference type="PANTHER" id="PTHR36444">
    <property type="entry name" value="TRANSCRIPTIONAL REGULATOR PROTEIN YOBU-RELATED"/>
    <property type="match status" value="1"/>
</dbReference>
<dbReference type="Gene3D" id="3.20.80.10">
    <property type="entry name" value="Regulatory factor, effector binding domain"/>
    <property type="match status" value="1"/>
</dbReference>
<dbReference type="SMART" id="SM00871">
    <property type="entry name" value="AraC_E_bind"/>
    <property type="match status" value="1"/>
</dbReference>
<dbReference type="RefSeq" id="WP_142085332.1">
    <property type="nucleotide sequence ID" value="NZ_VFPV01000004.1"/>
</dbReference>
<dbReference type="Pfam" id="PF14526">
    <property type="entry name" value="Cass2"/>
    <property type="match status" value="1"/>
</dbReference>
<sequence>MSSFIAPQATTVAAFRVAGIAVRTTNAAEADPASARIGPLWDRFFSESWEHKLPSPGSDGRVFGVYSGYASDQHGAFDVTAGVAARANHQALQGATTVDIEAGTYLVFEAEGQMPQLVIDAWGAVWRYFADHPQVQRRFGTDFEAYSGPYHVALHIGVRGVCYEICS</sequence>
<dbReference type="SUPFAM" id="SSF55136">
    <property type="entry name" value="Probable bacterial effector-binding domain"/>
    <property type="match status" value="1"/>
</dbReference>
<dbReference type="PANTHER" id="PTHR36444:SF2">
    <property type="entry name" value="TRANSCRIPTIONAL REGULATOR PROTEIN YOBU-RELATED"/>
    <property type="match status" value="1"/>
</dbReference>
<organism evidence="2 3">
    <name type="scientific">Acidovorax temperans</name>
    <dbReference type="NCBI Taxonomy" id="80878"/>
    <lineage>
        <taxon>Bacteria</taxon>
        <taxon>Pseudomonadati</taxon>
        <taxon>Pseudomonadota</taxon>
        <taxon>Betaproteobacteria</taxon>
        <taxon>Burkholderiales</taxon>
        <taxon>Comamonadaceae</taxon>
        <taxon>Acidovorax</taxon>
    </lineage>
</organism>
<feature type="domain" description="AraC effector-binding" evidence="1">
    <location>
        <begin position="5"/>
        <end position="159"/>
    </location>
</feature>
<evidence type="ECO:0000313" key="2">
    <source>
        <dbReference type="EMBL" id="TQM99257.1"/>
    </source>
</evidence>
<dbReference type="Proteomes" id="UP000316993">
    <property type="component" value="Unassembled WGS sequence"/>
</dbReference>
<proteinExistence type="predicted"/>
<dbReference type="InterPro" id="IPR010499">
    <property type="entry name" value="AraC_E-bd"/>
</dbReference>
<accession>A0A543KW04</accession>
<name>A0A543KW04_9BURK</name>
<evidence type="ECO:0000259" key="1">
    <source>
        <dbReference type="SMART" id="SM00871"/>
    </source>
</evidence>
<dbReference type="InterPro" id="IPR011256">
    <property type="entry name" value="Reg_factor_effector_dom_sf"/>
</dbReference>
<reference evidence="2 3" key="1">
    <citation type="submission" date="2019-06" db="EMBL/GenBank/DDBJ databases">
        <title>Genomic Encyclopedia of Archaeal and Bacterial Type Strains, Phase II (KMG-II): from individual species to whole genera.</title>
        <authorList>
            <person name="Goeker M."/>
        </authorList>
    </citation>
    <scope>NUCLEOTIDE SEQUENCE [LARGE SCALE GENOMIC DNA]</scope>
    <source>
        <strain evidence="2 3">DSM 7270</strain>
    </source>
</reference>
<comment type="caution">
    <text evidence="2">The sequence shown here is derived from an EMBL/GenBank/DDBJ whole genome shotgun (WGS) entry which is preliminary data.</text>
</comment>
<dbReference type="AlphaFoldDB" id="A0A543KW04"/>
<evidence type="ECO:0000313" key="3">
    <source>
        <dbReference type="Proteomes" id="UP000316993"/>
    </source>
</evidence>
<dbReference type="EMBL" id="VFPV01000004">
    <property type="protein sequence ID" value="TQM99257.1"/>
    <property type="molecule type" value="Genomic_DNA"/>
</dbReference>
<dbReference type="InterPro" id="IPR053182">
    <property type="entry name" value="YobU-like_regulator"/>
</dbReference>
<gene>
    <name evidence="2" type="ORF">BDD18_3907</name>
</gene>